<dbReference type="PANTHER" id="PTHR10340">
    <property type="entry name" value="SPHINGOMYELIN PHOSPHODIESTERASE"/>
    <property type="match status" value="1"/>
</dbReference>
<proteinExistence type="predicted"/>
<dbReference type="Gene3D" id="3.60.21.10">
    <property type="match status" value="1"/>
</dbReference>
<keyword evidence="3" id="KW-0732">Signal</keyword>
<evidence type="ECO:0000259" key="4">
    <source>
        <dbReference type="Pfam" id="PF00149"/>
    </source>
</evidence>
<dbReference type="Pfam" id="PF00149">
    <property type="entry name" value="Metallophos"/>
    <property type="match status" value="1"/>
</dbReference>
<dbReference type="CDD" id="cd00842">
    <property type="entry name" value="MPP_ASMase"/>
    <property type="match status" value="1"/>
</dbReference>
<evidence type="ECO:0000256" key="2">
    <source>
        <dbReference type="ARBA" id="ARBA00023180"/>
    </source>
</evidence>
<evidence type="ECO:0000313" key="5">
    <source>
        <dbReference type="EMBL" id="CAK7918389.1"/>
    </source>
</evidence>
<dbReference type="Proteomes" id="UP001497600">
    <property type="component" value="Chromosome G"/>
</dbReference>
<reference evidence="5 6" key="1">
    <citation type="submission" date="2024-01" db="EMBL/GenBank/DDBJ databases">
        <authorList>
            <consortium name="Genoscope - CEA"/>
            <person name="William W."/>
        </authorList>
    </citation>
    <scope>NUCLEOTIDE SEQUENCE [LARGE SCALE GENOMIC DNA]</scope>
    <source>
        <strain evidence="5 6">29B2s-10</strain>
    </source>
</reference>
<keyword evidence="2" id="KW-0325">Glycoprotein</keyword>
<dbReference type="SUPFAM" id="SSF56300">
    <property type="entry name" value="Metallo-dependent phosphatases"/>
    <property type="match status" value="1"/>
</dbReference>
<protein>
    <recommendedName>
        <fullName evidence="4">Calcineurin-like phosphoesterase domain-containing protein</fullName>
    </recommendedName>
</protein>
<evidence type="ECO:0000256" key="1">
    <source>
        <dbReference type="ARBA" id="ARBA00022801"/>
    </source>
</evidence>
<name>A0ABP0EJB2_9ASCO</name>
<evidence type="ECO:0000256" key="3">
    <source>
        <dbReference type="SAM" id="SignalP"/>
    </source>
</evidence>
<feature type="domain" description="Calcineurin-like phosphoesterase" evidence="4">
    <location>
        <begin position="325"/>
        <end position="540"/>
    </location>
</feature>
<sequence>MKFTSQFQFVIFFFVSLTVAHTVPGVDTLQRQALAKRDANLVDAIYNNLKPTDSDFILTHLGNLTNATGSKCDQCKNKIRYARSLIDNQPEKEHLISLLLFKYCLSKNKNKESKCDSKDFFVTTTSKNKEATSFEAGIDSTTGVNFYDNDFIKVLKLFNTSSETDLEYYCYYKESTCKLPKTPDLDVAFNLSSKWPKKDAKHEVAPTFDGNLSTFNVLHISDFHIQLRYQVGSEANCSKTPCCLPESVNAELPTQDYNFTSVYTDIDATLDTFEYSFYPDAHYTSNNSYVKGDYYDLPKSRGYNSNSLPASTFGTYMCDSPEVLLNNTLAHISNTSKNKNFEFTIFTGDLVDHDVVHCDADTTKKAEIRGFGMMKHFLDHIPVYPSLGNHDTFPYGQLSPLGKKYNNTYNWNDALMSDLWVSNGWLAENKRNFVKSHYSGFSTITERGLKVISLNSNCYYQKNLWSYVNITQDYDLFGQWDFLIDELTESERKGERVWIMAHIPPSDFDALPIQSKVFAKIVERFSPYTIANIFYGHTHMDQFSILYSSNGTVPVNMAWISQSVTPLSNYNPSWRYYEVEDKTFNIINSYNYYTQLNETFTNGGDEPEWDFEYSARDAYDPKGDWPSNAPLNATFWDKYVASNIRNESNIEFNQLYADYMFRLSPYVPDCKNGSVISDECYNNNWCTAGHFTSEEFIACERG</sequence>
<dbReference type="InterPro" id="IPR041805">
    <property type="entry name" value="ASMase/PPN1_MPP"/>
</dbReference>
<dbReference type="PANTHER" id="PTHR10340:SF27">
    <property type="entry name" value="ACL091CP"/>
    <property type="match status" value="1"/>
</dbReference>
<keyword evidence="6" id="KW-1185">Reference proteome</keyword>
<feature type="signal peptide" evidence="3">
    <location>
        <begin position="1"/>
        <end position="20"/>
    </location>
</feature>
<organism evidence="5 6">
    <name type="scientific">[Candida] anglica</name>
    <dbReference type="NCBI Taxonomy" id="148631"/>
    <lineage>
        <taxon>Eukaryota</taxon>
        <taxon>Fungi</taxon>
        <taxon>Dikarya</taxon>
        <taxon>Ascomycota</taxon>
        <taxon>Saccharomycotina</taxon>
        <taxon>Pichiomycetes</taxon>
        <taxon>Debaryomycetaceae</taxon>
        <taxon>Kurtzmaniella</taxon>
    </lineage>
</organism>
<dbReference type="InterPro" id="IPR029052">
    <property type="entry name" value="Metallo-depent_PP-like"/>
</dbReference>
<accession>A0ABP0EJB2</accession>
<dbReference type="InterPro" id="IPR004843">
    <property type="entry name" value="Calcineurin-like_PHP"/>
</dbReference>
<feature type="chain" id="PRO_5045594693" description="Calcineurin-like phosphoesterase domain-containing protein" evidence="3">
    <location>
        <begin position="21"/>
        <end position="702"/>
    </location>
</feature>
<keyword evidence="1" id="KW-0378">Hydrolase</keyword>
<dbReference type="EMBL" id="OZ004259">
    <property type="protein sequence ID" value="CAK7918389.1"/>
    <property type="molecule type" value="Genomic_DNA"/>
</dbReference>
<evidence type="ECO:0000313" key="6">
    <source>
        <dbReference type="Proteomes" id="UP001497600"/>
    </source>
</evidence>
<gene>
    <name evidence="5" type="ORF">CAAN4_G13014</name>
</gene>